<accession>A0A9N9HZU4</accession>
<reference evidence="1" key="1">
    <citation type="submission" date="2021-06" db="EMBL/GenBank/DDBJ databases">
        <authorList>
            <person name="Kallberg Y."/>
            <person name="Tangrot J."/>
            <person name="Rosling A."/>
        </authorList>
    </citation>
    <scope>NUCLEOTIDE SEQUENCE</scope>
    <source>
        <strain evidence="1">UK204</strain>
    </source>
</reference>
<comment type="caution">
    <text evidence="1">The sequence shown here is derived from an EMBL/GenBank/DDBJ whole genome shotgun (WGS) entry which is preliminary data.</text>
</comment>
<dbReference type="AlphaFoldDB" id="A0A9N9HZU4"/>
<dbReference type="Proteomes" id="UP000789570">
    <property type="component" value="Unassembled WGS sequence"/>
</dbReference>
<feature type="non-terminal residue" evidence="1">
    <location>
        <position position="80"/>
    </location>
</feature>
<name>A0A9N9HZU4_9GLOM</name>
<organism evidence="1 2">
    <name type="scientific">Funneliformis caledonium</name>
    <dbReference type="NCBI Taxonomy" id="1117310"/>
    <lineage>
        <taxon>Eukaryota</taxon>
        <taxon>Fungi</taxon>
        <taxon>Fungi incertae sedis</taxon>
        <taxon>Mucoromycota</taxon>
        <taxon>Glomeromycotina</taxon>
        <taxon>Glomeromycetes</taxon>
        <taxon>Glomerales</taxon>
        <taxon>Glomeraceae</taxon>
        <taxon>Funneliformis</taxon>
    </lineage>
</organism>
<protein>
    <submittedName>
        <fullName evidence="1">1046_t:CDS:1</fullName>
    </submittedName>
</protein>
<gene>
    <name evidence="1" type="ORF">FCALED_LOCUS14061</name>
</gene>
<dbReference type="EMBL" id="CAJVPQ010009242">
    <property type="protein sequence ID" value="CAG8713803.1"/>
    <property type="molecule type" value="Genomic_DNA"/>
</dbReference>
<evidence type="ECO:0000313" key="2">
    <source>
        <dbReference type="Proteomes" id="UP000789570"/>
    </source>
</evidence>
<evidence type="ECO:0000313" key="1">
    <source>
        <dbReference type="EMBL" id="CAG8713803.1"/>
    </source>
</evidence>
<proteinExistence type="predicted"/>
<sequence>LADVSAFEVGKGEITVSGMDEDKSTASEVDCNTETTGVNKNKFTASEIGKDGTIKTKIEKGKSTAFEVDKGEIIYLVKLQ</sequence>
<keyword evidence="2" id="KW-1185">Reference proteome</keyword>